<evidence type="ECO:0000256" key="7">
    <source>
        <dbReference type="PROSITE-ProRule" id="PRU00169"/>
    </source>
</evidence>
<dbReference type="InterPro" id="IPR039420">
    <property type="entry name" value="WalR-like"/>
</dbReference>
<evidence type="ECO:0000256" key="4">
    <source>
        <dbReference type="ARBA" id="ARBA00023125"/>
    </source>
</evidence>
<name>A0A937FE29_9CLOT</name>
<feature type="modified residue" description="4-aspartylphosphate" evidence="7">
    <location>
        <position position="56"/>
    </location>
</feature>
<dbReference type="SMART" id="SM00448">
    <property type="entry name" value="REC"/>
    <property type="match status" value="1"/>
</dbReference>
<comment type="function">
    <text evidence="6">May play the central regulatory role in sporulation. It may be an element of the effector pathway responsible for the activation of sporulation genes in response to nutritional stress. Spo0A may act in concert with spo0H (a sigma factor) to control the expression of some genes that are critical to the sporulation process.</text>
</comment>
<evidence type="ECO:0000256" key="3">
    <source>
        <dbReference type="ARBA" id="ARBA00023015"/>
    </source>
</evidence>
<reference evidence="10" key="1">
    <citation type="submission" date="2021-01" db="EMBL/GenBank/DDBJ databases">
        <title>Genome public.</title>
        <authorList>
            <person name="Liu C."/>
            <person name="Sun Q."/>
        </authorList>
    </citation>
    <scope>NUCLEOTIDE SEQUENCE</scope>
    <source>
        <strain evidence="10">YIM B02565</strain>
    </source>
</reference>
<dbReference type="Pfam" id="PF00072">
    <property type="entry name" value="Response_reg"/>
    <property type="match status" value="1"/>
</dbReference>
<evidence type="ECO:0000313" key="11">
    <source>
        <dbReference type="Proteomes" id="UP000623681"/>
    </source>
</evidence>
<dbReference type="InterPro" id="IPR000792">
    <property type="entry name" value="Tscrpt_reg_LuxR_C"/>
</dbReference>
<dbReference type="PANTHER" id="PTHR43214:SF40">
    <property type="entry name" value="TRANSCRIPTIONAL REGULATORY PROTEIN LNRK"/>
    <property type="match status" value="1"/>
</dbReference>
<dbReference type="AlphaFoldDB" id="A0A937FE29"/>
<dbReference type="PROSITE" id="PS50110">
    <property type="entry name" value="RESPONSE_REGULATORY"/>
    <property type="match status" value="1"/>
</dbReference>
<gene>
    <name evidence="10" type="ORF">JK634_06805</name>
</gene>
<evidence type="ECO:0000256" key="5">
    <source>
        <dbReference type="ARBA" id="ARBA00023163"/>
    </source>
</evidence>
<dbReference type="InterPro" id="IPR058245">
    <property type="entry name" value="NreC/VraR/RcsB-like_REC"/>
</dbReference>
<sequence length="214" mass="23773">MIMIKVLVVDDQGLMRDGLATILSTDKDIDVVACGKSGEEALELVDKFSPNIILMDVRMEGIGGVEATRLIKKKYDKVKVIILTTFDDEEYILKGLSYGASGYVFKDIESKKLIQVIKDCYNGELIMESKVAKVLADKAISTISQGMEKKEDKLHMLSEREKEIARLIGEGFTNKQIACALFISDGTVKNYVSSIYAKTGIDDRTNLALFINDK</sequence>
<proteinExistence type="predicted"/>
<dbReference type="PANTHER" id="PTHR43214">
    <property type="entry name" value="TWO-COMPONENT RESPONSE REGULATOR"/>
    <property type="match status" value="1"/>
</dbReference>
<feature type="domain" description="Response regulatory" evidence="9">
    <location>
        <begin position="5"/>
        <end position="121"/>
    </location>
</feature>
<evidence type="ECO:0000313" key="10">
    <source>
        <dbReference type="EMBL" id="MBL4931508.1"/>
    </source>
</evidence>
<dbReference type="SMART" id="SM00421">
    <property type="entry name" value="HTH_LUXR"/>
    <property type="match status" value="1"/>
</dbReference>
<protein>
    <recommendedName>
        <fullName evidence="1">Stage 0 sporulation protein A homolog</fullName>
    </recommendedName>
</protein>
<keyword evidence="4" id="KW-0238">DNA-binding</keyword>
<dbReference type="SUPFAM" id="SSF52172">
    <property type="entry name" value="CheY-like"/>
    <property type="match status" value="1"/>
</dbReference>
<dbReference type="PROSITE" id="PS50043">
    <property type="entry name" value="HTH_LUXR_2"/>
    <property type="match status" value="1"/>
</dbReference>
<dbReference type="SUPFAM" id="SSF46894">
    <property type="entry name" value="C-terminal effector domain of the bipartite response regulators"/>
    <property type="match status" value="1"/>
</dbReference>
<accession>A0A937FE29</accession>
<dbReference type="CDD" id="cd17535">
    <property type="entry name" value="REC_NarL-like"/>
    <property type="match status" value="1"/>
</dbReference>
<keyword evidence="2 7" id="KW-0597">Phosphoprotein</keyword>
<dbReference type="EMBL" id="JAESWA010000020">
    <property type="protein sequence ID" value="MBL4931508.1"/>
    <property type="molecule type" value="Genomic_DNA"/>
</dbReference>
<evidence type="ECO:0000256" key="6">
    <source>
        <dbReference type="ARBA" id="ARBA00024867"/>
    </source>
</evidence>
<evidence type="ECO:0000259" key="8">
    <source>
        <dbReference type="PROSITE" id="PS50043"/>
    </source>
</evidence>
<dbReference type="Pfam" id="PF00196">
    <property type="entry name" value="GerE"/>
    <property type="match status" value="1"/>
</dbReference>
<dbReference type="GO" id="GO:0003677">
    <property type="term" value="F:DNA binding"/>
    <property type="evidence" value="ECO:0007669"/>
    <property type="project" value="UniProtKB-KW"/>
</dbReference>
<dbReference type="CDD" id="cd06170">
    <property type="entry name" value="LuxR_C_like"/>
    <property type="match status" value="1"/>
</dbReference>
<evidence type="ECO:0000259" key="9">
    <source>
        <dbReference type="PROSITE" id="PS50110"/>
    </source>
</evidence>
<dbReference type="InterPro" id="IPR011006">
    <property type="entry name" value="CheY-like_superfamily"/>
</dbReference>
<dbReference type="GO" id="GO:0006355">
    <property type="term" value="P:regulation of DNA-templated transcription"/>
    <property type="evidence" value="ECO:0007669"/>
    <property type="project" value="InterPro"/>
</dbReference>
<dbReference type="PROSITE" id="PS00622">
    <property type="entry name" value="HTH_LUXR_1"/>
    <property type="match status" value="1"/>
</dbReference>
<feature type="domain" description="HTH luxR-type" evidence="8">
    <location>
        <begin position="150"/>
        <end position="214"/>
    </location>
</feature>
<dbReference type="GO" id="GO:0000160">
    <property type="term" value="P:phosphorelay signal transduction system"/>
    <property type="evidence" value="ECO:0007669"/>
    <property type="project" value="InterPro"/>
</dbReference>
<keyword evidence="5" id="KW-0804">Transcription</keyword>
<evidence type="ECO:0000256" key="2">
    <source>
        <dbReference type="ARBA" id="ARBA00022553"/>
    </source>
</evidence>
<dbReference type="Proteomes" id="UP000623681">
    <property type="component" value="Unassembled WGS sequence"/>
</dbReference>
<evidence type="ECO:0000256" key="1">
    <source>
        <dbReference type="ARBA" id="ARBA00018672"/>
    </source>
</evidence>
<comment type="caution">
    <text evidence="10">The sequence shown here is derived from an EMBL/GenBank/DDBJ whole genome shotgun (WGS) entry which is preliminary data.</text>
</comment>
<dbReference type="InterPro" id="IPR016032">
    <property type="entry name" value="Sig_transdc_resp-reg_C-effctor"/>
</dbReference>
<organism evidence="10 11">
    <name type="scientific">Clostridium paridis</name>
    <dbReference type="NCBI Taxonomy" id="2803863"/>
    <lineage>
        <taxon>Bacteria</taxon>
        <taxon>Bacillati</taxon>
        <taxon>Bacillota</taxon>
        <taxon>Clostridia</taxon>
        <taxon>Eubacteriales</taxon>
        <taxon>Clostridiaceae</taxon>
        <taxon>Clostridium</taxon>
    </lineage>
</organism>
<keyword evidence="3" id="KW-0805">Transcription regulation</keyword>
<keyword evidence="11" id="KW-1185">Reference proteome</keyword>
<dbReference type="InterPro" id="IPR001789">
    <property type="entry name" value="Sig_transdc_resp-reg_receiver"/>
</dbReference>
<dbReference type="PRINTS" id="PR00038">
    <property type="entry name" value="HTHLUXR"/>
</dbReference>
<dbReference type="Gene3D" id="3.40.50.2300">
    <property type="match status" value="1"/>
</dbReference>